<organism evidence="1 2">
    <name type="scientific">Paenibacillus naphthalenovorans</name>
    <dbReference type="NCBI Taxonomy" id="162209"/>
    <lineage>
        <taxon>Bacteria</taxon>
        <taxon>Bacillati</taxon>
        <taxon>Bacillota</taxon>
        <taxon>Bacilli</taxon>
        <taxon>Bacillales</taxon>
        <taxon>Paenibacillaceae</taxon>
        <taxon>Paenibacillus</taxon>
    </lineage>
</organism>
<sequence length="109" mass="13073">MKVLTLNFNEETEASVLEFQEGTYESWNNYVRECCESTFHVEFNYKGIDFSEELVVKALTDHFSTFDEPVNSEEFHNMFRDHSKHVNDNEMTKIKRICLNYLRKVLFED</sequence>
<evidence type="ECO:0000313" key="1">
    <source>
        <dbReference type="EMBL" id="ALS22268.1"/>
    </source>
</evidence>
<dbReference type="KEGG" id="pnp:IJ22_18940"/>
<dbReference type="Proteomes" id="UP000061660">
    <property type="component" value="Chromosome"/>
</dbReference>
<keyword evidence="2" id="KW-1185">Reference proteome</keyword>
<dbReference type="STRING" id="162209.IJ22_18940"/>
<proteinExistence type="predicted"/>
<gene>
    <name evidence="1" type="ORF">IJ22_18940</name>
</gene>
<dbReference type="PATRIC" id="fig|162209.4.peg.2006"/>
<accession>A0A0U2UGE8</accession>
<name>A0A0U2UGE8_9BACL</name>
<reference evidence="1 2" key="2">
    <citation type="journal article" date="2016" name="Genome Announc.">
        <title>Complete Genome Sequences of Two Interactive Moderate Thermophiles, Paenibacillus napthalenovorans 32O-Y and Paenibacillus sp. 32O-W.</title>
        <authorList>
            <person name="Butler R.R.III."/>
            <person name="Wang J."/>
            <person name="Stark B.C."/>
            <person name="Pombert J.F."/>
        </authorList>
    </citation>
    <scope>NUCLEOTIDE SEQUENCE [LARGE SCALE GENOMIC DNA]</scope>
    <source>
        <strain evidence="1 2">32O-Y</strain>
    </source>
</reference>
<protein>
    <submittedName>
        <fullName evidence="1">Uncharacterized protein</fullName>
    </submittedName>
</protein>
<dbReference type="EMBL" id="CP013652">
    <property type="protein sequence ID" value="ALS22268.1"/>
    <property type="molecule type" value="Genomic_DNA"/>
</dbReference>
<evidence type="ECO:0000313" key="2">
    <source>
        <dbReference type="Proteomes" id="UP000061660"/>
    </source>
</evidence>
<dbReference type="AlphaFoldDB" id="A0A0U2UGE8"/>
<dbReference type="RefSeq" id="WP_062408578.1">
    <property type="nucleotide sequence ID" value="NZ_CP013652.1"/>
</dbReference>
<reference evidence="2" key="1">
    <citation type="submission" date="2015-12" db="EMBL/GenBank/DDBJ databases">
        <title>Complete genome sequences of two moderately thermophilic Paenibacillus species.</title>
        <authorList>
            <person name="Butler R.III."/>
            <person name="Wang J."/>
            <person name="Stark B.C."/>
            <person name="Pombert J.-F."/>
        </authorList>
    </citation>
    <scope>NUCLEOTIDE SEQUENCE [LARGE SCALE GENOMIC DNA]</scope>
    <source>
        <strain evidence="2">32O-Y</strain>
    </source>
</reference>